<evidence type="ECO:0000256" key="2">
    <source>
        <dbReference type="SAM" id="Phobius"/>
    </source>
</evidence>
<keyword evidence="2" id="KW-1133">Transmembrane helix</keyword>
<organism evidence="3">
    <name type="scientific">hydrothermal vent metagenome</name>
    <dbReference type="NCBI Taxonomy" id="652676"/>
    <lineage>
        <taxon>unclassified sequences</taxon>
        <taxon>metagenomes</taxon>
        <taxon>ecological metagenomes</taxon>
    </lineage>
</organism>
<accession>A0A3B0TTC8</accession>
<feature type="compositionally biased region" description="Basic and acidic residues" evidence="1">
    <location>
        <begin position="78"/>
        <end position="87"/>
    </location>
</feature>
<gene>
    <name evidence="3" type="ORF">MNBD_ALPHA11-2086</name>
</gene>
<keyword evidence="2" id="KW-0472">Membrane</keyword>
<dbReference type="GO" id="GO:0016491">
    <property type="term" value="F:oxidoreductase activity"/>
    <property type="evidence" value="ECO:0007669"/>
    <property type="project" value="UniProtKB-KW"/>
</dbReference>
<evidence type="ECO:0000313" key="3">
    <source>
        <dbReference type="EMBL" id="VAW21855.1"/>
    </source>
</evidence>
<proteinExistence type="predicted"/>
<dbReference type="Gene3D" id="1.10.150.20">
    <property type="entry name" value="5' to 3' exonuclease, C-terminal subdomain"/>
    <property type="match status" value="1"/>
</dbReference>
<keyword evidence="3" id="KW-0560">Oxidoreductase</keyword>
<feature type="non-terminal residue" evidence="3">
    <location>
        <position position="1"/>
    </location>
</feature>
<evidence type="ECO:0000256" key="1">
    <source>
        <dbReference type="SAM" id="MobiDB-lite"/>
    </source>
</evidence>
<feature type="transmembrane region" description="Helical" evidence="2">
    <location>
        <begin position="6"/>
        <end position="24"/>
    </location>
</feature>
<dbReference type="EC" id="1.6.5.3" evidence="3"/>
<protein>
    <submittedName>
        <fullName evidence="3">NADH-ubiquinone oxidoreductase chain E</fullName>
        <ecNumber evidence="3">1.6.5.3</ecNumber>
    </submittedName>
</protein>
<sequence length="146" mass="16250">PQIIAASIALLVVFLLGCIIGWILRSTIFKIRSKEMSDIQTPSVSPIVQDKSTVDMVPENASKKSDAQSKPSTLTAPRDGKKDDLKKIKGVGPKLETTLNKLGIYHFDQIAGWTSAEIEWVDDYLSFKGRIERDDWISQAKKFGDI</sequence>
<name>A0A3B0TTC8_9ZZZZ</name>
<reference evidence="3" key="1">
    <citation type="submission" date="2018-06" db="EMBL/GenBank/DDBJ databases">
        <authorList>
            <person name="Zhirakovskaya E."/>
        </authorList>
    </citation>
    <scope>NUCLEOTIDE SEQUENCE</scope>
</reference>
<keyword evidence="3" id="KW-0830">Ubiquinone</keyword>
<keyword evidence="2" id="KW-0812">Transmembrane</keyword>
<dbReference type="EMBL" id="UOEQ01000379">
    <property type="protein sequence ID" value="VAW21855.1"/>
    <property type="molecule type" value="Genomic_DNA"/>
</dbReference>
<feature type="region of interest" description="Disordered" evidence="1">
    <location>
        <begin position="58"/>
        <end position="87"/>
    </location>
</feature>
<dbReference type="AlphaFoldDB" id="A0A3B0TTC8"/>